<evidence type="ECO:0000256" key="1">
    <source>
        <dbReference type="SAM" id="MobiDB-lite"/>
    </source>
</evidence>
<dbReference type="RefSeq" id="WP_011400671.1">
    <property type="nucleotide sequence ID" value="NC_007645.1"/>
</dbReference>
<dbReference type="AlphaFoldDB" id="Q2S6V3"/>
<dbReference type="HOGENOM" id="CLU_192881_0_0_6"/>
<protein>
    <submittedName>
        <fullName evidence="2">Uncharacterized protein</fullName>
    </submittedName>
</protein>
<dbReference type="EMBL" id="CP000155">
    <property type="protein sequence ID" value="ABC33621.1"/>
    <property type="molecule type" value="Genomic_DNA"/>
</dbReference>
<gene>
    <name evidence="2" type="ordered locus">HCH_07006</name>
</gene>
<accession>Q2S6V3</accession>
<sequence>MRKETQSVVDDMFKHGPADFDERGVIFGGEKSLNSSDAEAFPDEIEEYRPEERKPRLVHSSDDNSKKRA</sequence>
<dbReference type="Proteomes" id="UP000000238">
    <property type="component" value="Chromosome"/>
</dbReference>
<organism evidence="2 3">
    <name type="scientific">Hahella chejuensis (strain KCTC 2396)</name>
    <dbReference type="NCBI Taxonomy" id="349521"/>
    <lineage>
        <taxon>Bacteria</taxon>
        <taxon>Pseudomonadati</taxon>
        <taxon>Pseudomonadota</taxon>
        <taxon>Gammaproteobacteria</taxon>
        <taxon>Oceanospirillales</taxon>
        <taxon>Hahellaceae</taxon>
        <taxon>Hahella</taxon>
    </lineage>
</organism>
<evidence type="ECO:0000313" key="2">
    <source>
        <dbReference type="EMBL" id="ABC33621.1"/>
    </source>
</evidence>
<keyword evidence="3" id="KW-1185">Reference proteome</keyword>
<dbReference type="KEGG" id="hch:HCH_07006"/>
<reference evidence="2 3" key="1">
    <citation type="journal article" date="2005" name="Nucleic Acids Res.">
        <title>Genomic blueprint of Hahella chejuensis, a marine microbe producing an algicidal agent.</title>
        <authorList>
            <person name="Jeong H."/>
            <person name="Yim J.H."/>
            <person name="Lee C."/>
            <person name="Choi S.-H."/>
            <person name="Park Y.K."/>
            <person name="Yoon S.H."/>
            <person name="Hur C.-G."/>
            <person name="Kang H.-Y."/>
            <person name="Kim D."/>
            <person name="Lee H.H."/>
            <person name="Park K.H."/>
            <person name="Park S.-H."/>
            <person name="Park H.-S."/>
            <person name="Lee H.K."/>
            <person name="Oh T.K."/>
            <person name="Kim J.F."/>
        </authorList>
    </citation>
    <scope>NUCLEOTIDE SEQUENCE [LARGE SCALE GENOMIC DNA]</scope>
    <source>
        <strain evidence="2 3">KCTC 2396</strain>
    </source>
</reference>
<evidence type="ECO:0000313" key="3">
    <source>
        <dbReference type="Proteomes" id="UP000000238"/>
    </source>
</evidence>
<feature type="compositionally biased region" description="Basic and acidic residues" evidence="1">
    <location>
        <begin position="1"/>
        <end position="24"/>
    </location>
</feature>
<feature type="region of interest" description="Disordered" evidence="1">
    <location>
        <begin position="1"/>
        <end position="69"/>
    </location>
</feature>
<name>Q2S6V3_HAHCH</name>
<proteinExistence type="predicted"/>
<feature type="compositionally biased region" description="Basic and acidic residues" evidence="1">
    <location>
        <begin position="47"/>
        <end position="69"/>
    </location>
</feature>
<dbReference type="OrthoDB" id="5771467at2"/>